<dbReference type="InterPro" id="IPR001647">
    <property type="entry name" value="HTH_TetR"/>
</dbReference>
<dbReference type="PANTHER" id="PTHR30055">
    <property type="entry name" value="HTH-TYPE TRANSCRIPTIONAL REGULATOR RUTR"/>
    <property type="match status" value="1"/>
</dbReference>
<gene>
    <name evidence="7" type="ORF">JJ685_15245</name>
</gene>
<dbReference type="PROSITE" id="PS50977">
    <property type="entry name" value="HTH_TETR_2"/>
    <property type="match status" value="1"/>
</dbReference>
<evidence type="ECO:0000313" key="8">
    <source>
        <dbReference type="Proteomes" id="UP000599109"/>
    </source>
</evidence>
<feature type="compositionally biased region" description="Basic and acidic residues" evidence="5">
    <location>
        <begin position="9"/>
        <end position="21"/>
    </location>
</feature>
<dbReference type="AlphaFoldDB" id="A0A937CUC9"/>
<feature type="domain" description="HTH tetR-type" evidence="6">
    <location>
        <begin position="19"/>
        <end position="79"/>
    </location>
</feature>
<feature type="region of interest" description="Disordered" evidence="5">
    <location>
        <begin position="1"/>
        <end position="21"/>
    </location>
</feature>
<dbReference type="InterPro" id="IPR009057">
    <property type="entry name" value="Homeodomain-like_sf"/>
</dbReference>
<evidence type="ECO:0000256" key="5">
    <source>
        <dbReference type="SAM" id="MobiDB-lite"/>
    </source>
</evidence>
<dbReference type="GO" id="GO:0000976">
    <property type="term" value="F:transcription cis-regulatory region binding"/>
    <property type="evidence" value="ECO:0007669"/>
    <property type="project" value="TreeGrafter"/>
</dbReference>
<sequence>MGRSSKRPYRSEARTAAAEETRGKVLEAGRSLFSRKGIDATTIAEIARRAGVSEATVYATVKSKSGLIEALMKDALFGPRYHAALEQVRQESDPVTRIALSAGVARAIYEGESAGLSLLMKASAFSPQLRKSQEAFEALRREMQLERIDALFEARRSRPGLTREAAATLLWMFTGREVYHKLVHESRWLPQEYEAWLQRTLVEALTDGKGAHKR</sequence>
<dbReference type="InterPro" id="IPR050109">
    <property type="entry name" value="HTH-type_TetR-like_transc_reg"/>
</dbReference>
<dbReference type="PRINTS" id="PR00455">
    <property type="entry name" value="HTHTETR"/>
</dbReference>
<evidence type="ECO:0000256" key="4">
    <source>
        <dbReference type="PROSITE-ProRule" id="PRU00335"/>
    </source>
</evidence>
<dbReference type="GO" id="GO:0003700">
    <property type="term" value="F:DNA-binding transcription factor activity"/>
    <property type="evidence" value="ECO:0007669"/>
    <property type="project" value="TreeGrafter"/>
</dbReference>
<dbReference type="Pfam" id="PF00440">
    <property type="entry name" value="TetR_N"/>
    <property type="match status" value="1"/>
</dbReference>
<organism evidence="7 8">
    <name type="scientific">Ramlibacter monticola</name>
    <dbReference type="NCBI Taxonomy" id="1926872"/>
    <lineage>
        <taxon>Bacteria</taxon>
        <taxon>Pseudomonadati</taxon>
        <taxon>Pseudomonadota</taxon>
        <taxon>Betaproteobacteria</taxon>
        <taxon>Burkholderiales</taxon>
        <taxon>Comamonadaceae</taxon>
        <taxon>Ramlibacter</taxon>
    </lineage>
</organism>
<accession>A0A937CUC9</accession>
<protein>
    <submittedName>
        <fullName evidence="7">TetR/AcrR family transcriptional regulator</fullName>
    </submittedName>
</protein>
<name>A0A937CUC9_9BURK</name>
<keyword evidence="3" id="KW-0804">Transcription</keyword>
<dbReference type="SUPFAM" id="SSF46689">
    <property type="entry name" value="Homeodomain-like"/>
    <property type="match status" value="1"/>
</dbReference>
<evidence type="ECO:0000256" key="2">
    <source>
        <dbReference type="ARBA" id="ARBA00023125"/>
    </source>
</evidence>
<dbReference type="PANTHER" id="PTHR30055:SF234">
    <property type="entry name" value="HTH-TYPE TRANSCRIPTIONAL REGULATOR BETI"/>
    <property type="match status" value="1"/>
</dbReference>
<dbReference type="Proteomes" id="UP000599109">
    <property type="component" value="Unassembled WGS sequence"/>
</dbReference>
<keyword evidence="1" id="KW-0805">Transcription regulation</keyword>
<reference evidence="7 8" key="1">
    <citation type="journal article" date="2017" name="Int. J. Syst. Evol. Microbiol.">
        <title>Ramlibacter monticola sp. nov., isolated from forest soil.</title>
        <authorList>
            <person name="Chaudhary D.K."/>
            <person name="Kim J."/>
        </authorList>
    </citation>
    <scope>NUCLEOTIDE SEQUENCE [LARGE SCALE GENOMIC DNA]</scope>
    <source>
        <strain evidence="7 8">KACC 19175</strain>
    </source>
</reference>
<evidence type="ECO:0000256" key="1">
    <source>
        <dbReference type="ARBA" id="ARBA00023015"/>
    </source>
</evidence>
<evidence type="ECO:0000256" key="3">
    <source>
        <dbReference type="ARBA" id="ARBA00023163"/>
    </source>
</evidence>
<dbReference type="EMBL" id="JAEQNE010000003">
    <property type="protein sequence ID" value="MBL0392494.1"/>
    <property type="molecule type" value="Genomic_DNA"/>
</dbReference>
<keyword evidence="2 4" id="KW-0238">DNA-binding</keyword>
<evidence type="ECO:0000259" key="6">
    <source>
        <dbReference type="PROSITE" id="PS50977"/>
    </source>
</evidence>
<feature type="DNA-binding region" description="H-T-H motif" evidence="4">
    <location>
        <begin position="42"/>
        <end position="61"/>
    </location>
</feature>
<proteinExistence type="predicted"/>
<keyword evidence="8" id="KW-1185">Reference proteome</keyword>
<comment type="caution">
    <text evidence="7">The sequence shown here is derived from an EMBL/GenBank/DDBJ whole genome shotgun (WGS) entry which is preliminary data.</text>
</comment>
<evidence type="ECO:0000313" key="7">
    <source>
        <dbReference type="EMBL" id="MBL0392494.1"/>
    </source>
</evidence>
<dbReference type="Gene3D" id="1.10.357.10">
    <property type="entry name" value="Tetracycline Repressor, domain 2"/>
    <property type="match status" value="1"/>
</dbReference>